<organism evidence="7 8">
    <name type="scientific">Exidia glandulosa HHB12029</name>
    <dbReference type="NCBI Taxonomy" id="1314781"/>
    <lineage>
        <taxon>Eukaryota</taxon>
        <taxon>Fungi</taxon>
        <taxon>Dikarya</taxon>
        <taxon>Basidiomycota</taxon>
        <taxon>Agaricomycotina</taxon>
        <taxon>Agaricomycetes</taxon>
        <taxon>Auriculariales</taxon>
        <taxon>Exidiaceae</taxon>
        <taxon>Exidia</taxon>
    </lineage>
</organism>
<dbReference type="InterPro" id="IPR029240">
    <property type="entry name" value="MMS19_N"/>
</dbReference>
<evidence type="ECO:0000259" key="5">
    <source>
        <dbReference type="Pfam" id="PF12460"/>
    </source>
</evidence>
<reference evidence="7 8" key="1">
    <citation type="journal article" date="2016" name="Mol. Biol. Evol.">
        <title>Comparative Genomics of Early-Diverging Mushroom-Forming Fungi Provides Insights into the Origins of Lignocellulose Decay Capabilities.</title>
        <authorList>
            <person name="Nagy L.G."/>
            <person name="Riley R."/>
            <person name="Tritt A."/>
            <person name="Adam C."/>
            <person name="Daum C."/>
            <person name="Floudas D."/>
            <person name="Sun H."/>
            <person name="Yadav J.S."/>
            <person name="Pangilinan J."/>
            <person name="Larsson K.H."/>
            <person name="Matsuura K."/>
            <person name="Barry K."/>
            <person name="Labutti K."/>
            <person name="Kuo R."/>
            <person name="Ohm R.A."/>
            <person name="Bhattacharya S.S."/>
            <person name="Shirouzu T."/>
            <person name="Yoshinaga Y."/>
            <person name="Martin F.M."/>
            <person name="Grigoriev I.V."/>
            <person name="Hibbett D.S."/>
        </authorList>
    </citation>
    <scope>NUCLEOTIDE SEQUENCE [LARGE SCALE GENOMIC DNA]</scope>
    <source>
        <strain evidence="7 8">HHB12029</strain>
    </source>
</reference>
<keyword evidence="2" id="KW-0677">Repeat</keyword>
<comment type="subcellular location">
    <subcellularLocation>
        <location evidence="1 4">Nucleus</location>
    </subcellularLocation>
</comment>
<dbReference type="PANTHER" id="PTHR12891">
    <property type="entry name" value="DNA REPAIR/TRANSCRIPTION PROTEIN MET18/MMS19"/>
    <property type="match status" value="1"/>
</dbReference>
<keyword evidence="8" id="KW-1185">Reference proteome</keyword>
<keyword evidence="4" id="KW-0227">DNA damage</keyword>
<keyword evidence="4" id="KW-0234">DNA repair</keyword>
<sequence length="975" mass="106765">MSGSTTLLDVVKALKDFITSEDDSLREKGVSLLTAIVSRMPPAIMNRHATRTMLEFFLKKLEDTATVIPALNGILKLTVLPAFLASDAEATSKGLFEHVKMKAHVQSTRFVVFSIIDSLMAKHRETLKEMGDVFVAGYIALADGEKDPRNLILSFAIVRVILVEFIIDRHVDNLFDITFCYFPITFTPPPDDPYRISAEDLKSSLRSCLAGTPRFGPLAIPLFLEKLSAGSPATKRETMNTMSLCFPVYGARLAQEVGKQVWDSYKIEIQQPIDNETQSLALKATQALVTTLYSNDDPKAPVTGLAPSITDECLKTLREPETSQAKPATLILSALIDTTPAVGRAVLSASITHLMTSFFSSDQATARPAILTALASLCTTVQKLYEQPSSRTYSSERLLEAYKDQLLGAFTIELKNPPSTGAALSGLHQLVTIDGLFSDEEVGFVVHNLNDLLQFEEMDSETRQISPKHVEETTLPLLFALLPDRAPPDQGSQVKAARALSTLRTLCVAPVLFETLVIRLLTRLDLSEDRLYSLAILTTLESVLEAKVDAAHVDVPKYADSLVPKLYALACPPGQVAADVQLLEAAATIITLVTRTLSAECVGSFASAYFRALGLPSGVGARPFEDGASNEERNLVIMFAAAVIPLRPEVTLPVEQPAAFLERLLAWCIVGSANEHQRLATLRLICSVLNKHADGLSALLLDRLPICWTQYVDNADATLDIRRRAISGWAWITKALIFRNHEQGMVNVERLFSLFTDIEIGWDAAKALGTVGGAPDVLVKKNNAVIRILYAQRFFNAVLPRIVTGAKSASGMTLSYFGLKNSHVPLEGFQRTAYLVALTSLIKTMPQVVYKSEMPKLMPLLIRALDLPDMGLKLNVIETLLAAAKDGSTESGLLSERATALVDAMLKLIPTSSSIDTSVRLASLRYLGVLPAIVRYEVLHPQKALVVRELGKCLDDPRRVIRKEAVDAREKWYVV</sequence>
<accession>A0A165HRI1</accession>
<gene>
    <name evidence="7" type="ORF">EXIGLDRAFT_710205</name>
</gene>
<feature type="domain" description="MMS19 C-terminal" evidence="5">
    <location>
        <begin position="500"/>
        <end position="931"/>
    </location>
</feature>
<evidence type="ECO:0000313" key="7">
    <source>
        <dbReference type="EMBL" id="KZV92361.1"/>
    </source>
</evidence>
<dbReference type="GO" id="GO:0016226">
    <property type="term" value="P:iron-sulfur cluster assembly"/>
    <property type="evidence" value="ECO:0007669"/>
    <property type="project" value="UniProtKB-UniRule"/>
</dbReference>
<dbReference type="Pfam" id="PF12460">
    <property type="entry name" value="MMS19_C"/>
    <property type="match status" value="1"/>
</dbReference>
<evidence type="ECO:0000256" key="2">
    <source>
        <dbReference type="ARBA" id="ARBA00022737"/>
    </source>
</evidence>
<evidence type="ECO:0000256" key="3">
    <source>
        <dbReference type="ARBA" id="ARBA00023242"/>
    </source>
</evidence>
<dbReference type="GO" id="GO:0005634">
    <property type="term" value="C:nucleus"/>
    <property type="evidence" value="ECO:0007669"/>
    <property type="project" value="UniProtKB-SubCell"/>
</dbReference>
<dbReference type="InterPro" id="IPR024687">
    <property type="entry name" value="MMS19_C"/>
</dbReference>
<dbReference type="GO" id="GO:0051604">
    <property type="term" value="P:protein maturation"/>
    <property type="evidence" value="ECO:0007669"/>
    <property type="project" value="UniProtKB-UniRule"/>
</dbReference>
<dbReference type="Pfam" id="PF14500">
    <property type="entry name" value="MMS19_N"/>
    <property type="match status" value="1"/>
</dbReference>
<protein>
    <recommendedName>
        <fullName evidence="4">MMS19 nucleotide excision repair protein</fullName>
    </recommendedName>
</protein>
<dbReference type="STRING" id="1314781.A0A165HRI1"/>
<dbReference type="OrthoDB" id="342900at2759"/>
<dbReference type="InParanoid" id="A0A165HRI1"/>
<dbReference type="InterPro" id="IPR039920">
    <property type="entry name" value="MMS19"/>
</dbReference>
<dbReference type="AlphaFoldDB" id="A0A165HRI1"/>
<dbReference type="InterPro" id="IPR016024">
    <property type="entry name" value="ARM-type_fold"/>
</dbReference>
<dbReference type="GO" id="GO:0006281">
    <property type="term" value="P:DNA repair"/>
    <property type="evidence" value="ECO:0007669"/>
    <property type="project" value="UniProtKB-UniRule"/>
</dbReference>
<keyword evidence="3 4" id="KW-0539">Nucleus</keyword>
<comment type="similarity">
    <text evidence="4">Belongs to the MET18/MMS19 family.</text>
</comment>
<dbReference type="Proteomes" id="UP000077266">
    <property type="component" value="Unassembled WGS sequence"/>
</dbReference>
<dbReference type="GO" id="GO:0097361">
    <property type="term" value="C:cytosolic [4Fe-4S] assembly targeting complex"/>
    <property type="evidence" value="ECO:0007669"/>
    <property type="project" value="UniProtKB-UniRule"/>
</dbReference>
<comment type="function">
    <text evidence="4">Key component of the cytosolic iron-sulfur protein assembly (CIA) complex, a multiprotein complex that mediates the incorporation of iron-sulfur cluster into apoproteins specifically involved in DNA metabolism and genomic integrity. In the CIA complex, MMS19 acts as an adapter between early-acting CIA components and a subset of cellular target iron-sulfur proteins.</text>
</comment>
<evidence type="ECO:0000259" key="6">
    <source>
        <dbReference type="Pfam" id="PF14500"/>
    </source>
</evidence>
<evidence type="ECO:0000256" key="1">
    <source>
        <dbReference type="ARBA" id="ARBA00004123"/>
    </source>
</evidence>
<name>A0A165HRI1_EXIGL</name>
<evidence type="ECO:0000256" key="4">
    <source>
        <dbReference type="RuleBase" id="RU367072"/>
    </source>
</evidence>
<proteinExistence type="inferred from homology"/>
<dbReference type="SUPFAM" id="SSF48371">
    <property type="entry name" value="ARM repeat"/>
    <property type="match status" value="1"/>
</dbReference>
<dbReference type="FunCoup" id="A0A165HRI1">
    <property type="interactions" value="596"/>
</dbReference>
<dbReference type="EMBL" id="KV426009">
    <property type="protein sequence ID" value="KZV92361.1"/>
    <property type="molecule type" value="Genomic_DNA"/>
</dbReference>
<dbReference type="PANTHER" id="PTHR12891:SF0">
    <property type="entry name" value="MMS19 NUCLEOTIDE EXCISION REPAIR PROTEIN HOMOLOG"/>
    <property type="match status" value="1"/>
</dbReference>
<feature type="domain" description="MMS19 N-terminal" evidence="6">
    <location>
        <begin position="11"/>
        <end position="269"/>
    </location>
</feature>
<evidence type="ECO:0000313" key="8">
    <source>
        <dbReference type="Proteomes" id="UP000077266"/>
    </source>
</evidence>